<dbReference type="PRINTS" id="PR00325">
    <property type="entry name" value="GERMIN"/>
</dbReference>
<feature type="binding site" evidence="10">
    <location>
        <position position="103"/>
    </location>
    <ligand>
        <name>Mn(2+)</name>
        <dbReference type="ChEBI" id="CHEBI:29035"/>
    </ligand>
</feature>
<feature type="binding site" evidence="10">
    <location>
        <position position="101"/>
    </location>
    <ligand>
        <name>Mn(2+)</name>
        <dbReference type="ChEBI" id="CHEBI:29035"/>
    </ligand>
</feature>
<evidence type="ECO:0000256" key="11">
    <source>
        <dbReference type="PIRSR" id="PIRSR601929-3"/>
    </source>
</evidence>
<sequence length="209" mass="21551">MLPIPFLLLLLSSILSPSSAADFCVADLSLPTSPAGFSCKKESTVTISDFVFSGLGVAGNTNNKFKAAVTPAFSPQLPGLNGLGISAARLDIAIGGVVPLHLHPAASEVLVVIQGSIIAGFISSSNSVYYKTLHKGDAIVFPQGLLHFQVQSGGLPAVAFGSFSSPNPGLQIVSLALFANSLPSPLVEKVTFLDDAEVKKLKKVFGGTD</sequence>
<keyword evidence="8 9" id="KW-0464">Manganese</keyword>
<protein>
    <recommendedName>
        <fullName evidence="12">Germin-like protein</fullName>
    </recommendedName>
</protein>
<keyword evidence="5 9" id="KW-0479">Metal-binding</keyword>
<keyword evidence="7 11" id="KW-1015">Disulfide bond</keyword>
<dbReference type="Proteomes" id="UP000233837">
    <property type="component" value="Unassembled WGS sequence"/>
</dbReference>
<dbReference type="AlphaFoldDB" id="A0A2I0VCU9"/>
<dbReference type="InterPro" id="IPR014710">
    <property type="entry name" value="RmlC-like_jellyroll"/>
</dbReference>
<dbReference type="STRING" id="906689.A0A2I0VCU9"/>
<dbReference type="EMBL" id="KZ503818">
    <property type="protein sequence ID" value="PKU61226.1"/>
    <property type="molecule type" value="Genomic_DNA"/>
</dbReference>
<feature type="binding site" evidence="10">
    <location>
        <position position="108"/>
    </location>
    <ligand>
        <name>Mn(2+)</name>
        <dbReference type="ChEBI" id="CHEBI:29035"/>
    </ligand>
</feature>
<name>A0A2I0VCU9_9ASPA</name>
<evidence type="ECO:0000256" key="4">
    <source>
        <dbReference type="ARBA" id="ARBA00022525"/>
    </source>
</evidence>
<evidence type="ECO:0000313" key="14">
    <source>
        <dbReference type="EMBL" id="PKU61226.1"/>
    </source>
</evidence>
<gene>
    <name evidence="14" type="primary">ABP19A</name>
    <name evidence="14" type="ORF">MA16_Dca023267</name>
</gene>
<dbReference type="GO" id="GO:0030145">
    <property type="term" value="F:manganese ion binding"/>
    <property type="evidence" value="ECO:0007669"/>
    <property type="project" value="UniProtKB-UniRule"/>
</dbReference>
<keyword evidence="15" id="KW-1185">Reference proteome</keyword>
<evidence type="ECO:0000256" key="8">
    <source>
        <dbReference type="ARBA" id="ARBA00023211"/>
    </source>
</evidence>
<evidence type="ECO:0000256" key="9">
    <source>
        <dbReference type="PIRSR" id="PIRSR601929-1"/>
    </source>
</evidence>
<accession>A0A2I0VCU9</accession>
<feature type="binding site" evidence="10">
    <location>
        <position position="147"/>
    </location>
    <ligand>
        <name>Mn(2+)</name>
        <dbReference type="ChEBI" id="CHEBI:29035"/>
    </ligand>
</feature>
<dbReference type="Gene3D" id="2.60.120.10">
    <property type="entry name" value="Jelly Rolls"/>
    <property type="match status" value="1"/>
</dbReference>
<dbReference type="PROSITE" id="PS00725">
    <property type="entry name" value="GERMIN"/>
    <property type="match status" value="1"/>
</dbReference>
<dbReference type="FunFam" id="2.60.120.10:FF:000047">
    <property type="entry name" value="Auxin-binding protein ABP19a"/>
    <property type="match status" value="1"/>
</dbReference>
<feature type="binding site" evidence="9">
    <location>
        <position position="103"/>
    </location>
    <ligand>
        <name>oxalate</name>
        <dbReference type="ChEBI" id="CHEBI:30623"/>
    </ligand>
</feature>
<evidence type="ECO:0000256" key="12">
    <source>
        <dbReference type="RuleBase" id="RU366015"/>
    </source>
</evidence>
<evidence type="ECO:0000259" key="13">
    <source>
        <dbReference type="SMART" id="SM00835"/>
    </source>
</evidence>
<evidence type="ECO:0000256" key="10">
    <source>
        <dbReference type="PIRSR" id="PIRSR601929-2"/>
    </source>
</evidence>
<keyword evidence="3 12" id="KW-0052">Apoplast</keyword>
<dbReference type="SMART" id="SM00835">
    <property type="entry name" value="Cupin_1"/>
    <property type="match status" value="1"/>
</dbReference>
<feature type="disulfide bond" evidence="11">
    <location>
        <begin position="24"/>
        <end position="39"/>
    </location>
</feature>
<feature type="chain" id="PRO_5019616076" description="Germin-like protein" evidence="12">
    <location>
        <begin position="21"/>
        <end position="209"/>
    </location>
</feature>
<evidence type="ECO:0000256" key="7">
    <source>
        <dbReference type="ARBA" id="ARBA00023157"/>
    </source>
</evidence>
<evidence type="ECO:0000256" key="1">
    <source>
        <dbReference type="ARBA" id="ARBA00004271"/>
    </source>
</evidence>
<dbReference type="CDD" id="cd02241">
    <property type="entry name" value="cupin_OxOx"/>
    <property type="match status" value="1"/>
</dbReference>
<dbReference type="GO" id="GO:0048046">
    <property type="term" value="C:apoplast"/>
    <property type="evidence" value="ECO:0007669"/>
    <property type="project" value="UniProtKB-SubCell"/>
</dbReference>
<feature type="signal peptide" evidence="12">
    <location>
        <begin position="1"/>
        <end position="20"/>
    </location>
</feature>
<evidence type="ECO:0000256" key="6">
    <source>
        <dbReference type="ARBA" id="ARBA00022729"/>
    </source>
</evidence>
<dbReference type="InterPro" id="IPR006045">
    <property type="entry name" value="Cupin_1"/>
</dbReference>
<keyword evidence="6 12" id="KW-0732">Signal</keyword>
<dbReference type="Pfam" id="PF00190">
    <property type="entry name" value="Cupin_1"/>
    <property type="match status" value="1"/>
</dbReference>
<dbReference type="PANTHER" id="PTHR31238">
    <property type="entry name" value="GERMIN-LIKE PROTEIN SUBFAMILY 3 MEMBER 3"/>
    <property type="match status" value="1"/>
</dbReference>
<dbReference type="OrthoDB" id="1921208at2759"/>
<dbReference type="InterPro" id="IPR019780">
    <property type="entry name" value="Germin_Mn-BS"/>
</dbReference>
<evidence type="ECO:0000256" key="5">
    <source>
        <dbReference type="ARBA" id="ARBA00022723"/>
    </source>
</evidence>
<reference evidence="14 15" key="2">
    <citation type="journal article" date="2017" name="Nature">
        <title>The Apostasia genome and the evolution of orchids.</title>
        <authorList>
            <person name="Zhang G.Q."/>
            <person name="Liu K.W."/>
            <person name="Li Z."/>
            <person name="Lohaus R."/>
            <person name="Hsiao Y.Y."/>
            <person name="Niu S.C."/>
            <person name="Wang J.Y."/>
            <person name="Lin Y.C."/>
            <person name="Xu Q."/>
            <person name="Chen L.J."/>
            <person name="Yoshida K."/>
            <person name="Fujiwara S."/>
            <person name="Wang Z.W."/>
            <person name="Zhang Y.Q."/>
            <person name="Mitsuda N."/>
            <person name="Wang M."/>
            <person name="Liu G.H."/>
            <person name="Pecoraro L."/>
            <person name="Huang H.X."/>
            <person name="Xiao X.J."/>
            <person name="Lin M."/>
            <person name="Wu X.Y."/>
            <person name="Wu W.L."/>
            <person name="Chen Y.Y."/>
            <person name="Chang S.B."/>
            <person name="Sakamoto S."/>
            <person name="Ohme-Takagi M."/>
            <person name="Yagi M."/>
            <person name="Zeng S.J."/>
            <person name="Shen C.Y."/>
            <person name="Yeh C.M."/>
            <person name="Luo Y.B."/>
            <person name="Tsai W.C."/>
            <person name="Van de Peer Y."/>
            <person name="Liu Z.J."/>
        </authorList>
    </citation>
    <scope>NUCLEOTIDE SEQUENCE [LARGE SCALE GENOMIC DNA]</scope>
    <source>
        <tissue evidence="14">The whole plant</tissue>
    </source>
</reference>
<evidence type="ECO:0000256" key="3">
    <source>
        <dbReference type="ARBA" id="ARBA00022523"/>
    </source>
</evidence>
<dbReference type="InterPro" id="IPR011051">
    <property type="entry name" value="RmlC_Cupin_sf"/>
</dbReference>
<evidence type="ECO:0000256" key="2">
    <source>
        <dbReference type="ARBA" id="ARBA00007456"/>
    </source>
</evidence>
<dbReference type="InterPro" id="IPR001929">
    <property type="entry name" value="Germin"/>
</dbReference>
<comment type="subcellular location">
    <subcellularLocation>
        <location evidence="1 12">Secreted</location>
        <location evidence="1 12">Extracellular space</location>
        <location evidence="1 12">Apoplast</location>
    </subcellularLocation>
</comment>
<evidence type="ECO:0000313" key="15">
    <source>
        <dbReference type="Proteomes" id="UP000233837"/>
    </source>
</evidence>
<reference evidence="14 15" key="1">
    <citation type="journal article" date="2016" name="Sci. Rep.">
        <title>The Dendrobium catenatum Lindl. genome sequence provides insights into polysaccharide synthase, floral development and adaptive evolution.</title>
        <authorList>
            <person name="Zhang G.Q."/>
            <person name="Xu Q."/>
            <person name="Bian C."/>
            <person name="Tsai W.C."/>
            <person name="Yeh C.M."/>
            <person name="Liu K.W."/>
            <person name="Yoshida K."/>
            <person name="Zhang L.S."/>
            <person name="Chang S.B."/>
            <person name="Chen F."/>
            <person name="Shi Y."/>
            <person name="Su Y.Y."/>
            <person name="Zhang Y.Q."/>
            <person name="Chen L.J."/>
            <person name="Yin Y."/>
            <person name="Lin M."/>
            <person name="Huang H."/>
            <person name="Deng H."/>
            <person name="Wang Z.W."/>
            <person name="Zhu S.L."/>
            <person name="Zhao X."/>
            <person name="Deng C."/>
            <person name="Niu S.C."/>
            <person name="Huang J."/>
            <person name="Wang M."/>
            <person name="Liu G.H."/>
            <person name="Yang H.J."/>
            <person name="Xiao X.J."/>
            <person name="Hsiao Y.Y."/>
            <person name="Wu W.L."/>
            <person name="Chen Y.Y."/>
            <person name="Mitsuda N."/>
            <person name="Ohme-Takagi M."/>
            <person name="Luo Y.B."/>
            <person name="Van de Peer Y."/>
            <person name="Liu Z.J."/>
        </authorList>
    </citation>
    <scope>NUCLEOTIDE SEQUENCE [LARGE SCALE GENOMIC DNA]</scope>
    <source>
        <tissue evidence="14">The whole plant</tissue>
    </source>
</reference>
<keyword evidence="4 12" id="KW-0964">Secreted</keyword>
<feature type="domain" description="Cupin type-1" evidence="13">
    <location>
        <begin position="53"/>
        <end position="199"/>
    </location>
</feature>
<feature type="binding site" evidence="9">
    <location>
        <position position="108"/>
    </location>
    <ligand>
        <name>oxalate</name>
        <dbReference type="ChEBI" id="CHEBI:30623"/>
    </ligand>
</feature>
<organism evidence="14 15">
    <name type="scientific">Dendrobium catenatum</name>
    <dbReference type="NCBI Taxonomy" id="906689"/>
    <lineage>
        <taxon>Eukaryota</taxon>
        <taxon>Viridiplantae</taxon>
        <taxon>Streptophyta</taxon>
        <taxon>Embryophyta</taxon>
        <taxon>Tracheophyta</taxon>
        <taxon>Spermatophyta</taxon>
        <taxon>Magnoliopsida</taxon>
        <taxon>Liliopsida</taxon>
        <taxon>Asparagales</taxon>
        <taxon>Orchidaceae</taxon>
        <taxon>Epidendroideae</taxon>
        <taxon>Malaxideae</taxon>
        <taxon>Dendrobiinae</taxon>
        <taxon>Dendrobium</taxon>
    </lineage>
</organism>
<comment type="similarity">
    <text evidence="2 12">Belongs to the germin family.</text>
</comment>
<proteinExistence type="inferred from homology"/>
<dbReference type="SUPFAM" id="SSF51182">
    <property type="entry name" value="RmlC-like cupins"/>
    <property type="match status" value="1"/>
</dbReference>